<name>A0A8B8ZUE3_PHODC</name>
<dbReference type="SUPFAM" id="SSF46565">
    <property type="entry name" value="Chaperone J-domain"/>
    <property type="match status" value="1"/>
</dbReference>
<feature type="domain" description="J" evidence="2">
    <location>
        <begin position="16"/>
        <end position="93"/>
    </location>
</feature>
<feature type="region of interest" description="Disordered" evidence="1">
    <location>
        <begin position="96"/>
        <end position="135"/>
    </location>
</feature>
<dbReference type="Gene3D" id="1.10.287.110">
    <property type="entry name" value="DnaJ domain"/>
    <property type="match status" value="1"/>
</dbReference>
<dbReference type="InterPro" id="IPR036869">
    <property type="entry name" value="J_dom_sf"/>
</dbReference>
<dbReference type="KEGG" id="pda:113462518"/>
<protein>
    <submittedName>
        <fullName evidence="4">DnaJ homolog subfamily C member 17-like isoform X1</fullName>
    </submittedName>
</protein>
<feature type="region of interest" description="Disordered" evidence="1">
    <location>
        <begin position="42"/>
        <end position="63"/>
    </location>
</feature>
<dbReference type="RefSeq" id="XP_038977896.1">
    <property type="nucleotide sequence ID" value="XM_039121968.1"/>
</dbReference>
<dbReference type="PANTHER" id="PTHR45098:SF1">
    <property type="entry name" value="DNAJ DOMAIN CONTAINING PROTEIN, EXPRESSED"/>
    <property type="match status" value="1"/>
</dbReference>
<proteinExistence type="predicted"/>
<evidence type="ECO:0000313" key="4">
    <source>
        <dbReference type="RefSeq" id="XP_038977896.1"/>
    </source>
</evidence>
<gene>
    <name evidence="4" type="primary">LOC113462518</name>
</gene>
<dbReference type="GO" id="GO:0005783">
    <property type="term" value="C:endoplasmic reticulum"/>
    <property type="evidence" value="ECO:0007669"/>
    <property type="project" value="UniProtKB-ARBA"/>
</dbReference>
<organism evidence="3 4">
    <name type="scientific">Phoenix dactylifera</name>
    <name type="common">Date palm</name>
    <dbReference type="NCBI Taxonomy" id="42345"/>
    <lineage>
        <taxon>Eukaryota</taxon>
        <taxon>Viridiplantae</taxon>
        <taxon>Streptophyta</taxon>
        <taxon>Embryophyta</taxon>
        <taxon>Tracheophyta</taxon>
        <taxon>Spermatophyta</taxon>
        <taxon>Magnoliopsida</taxon>
        <taxon>Liliopsida</taxon>
        <taxon>Arecaceae</taxon>
        <taxon>Coryphoideae</taxon>
        <taxon>Phoeniceae</taxon>
        <taxon>Phoenix</taxon>
    </lineage>
</organism>
<feature type="region of interest" description="Disordered" evidence="1">
    <location>
        <begin position="152"/>
        <end position="178"/>
    </location>
</feature>
<dbReference type="OrthoDB" id="10250354at2759"/>
<reference evidence="4" key="1">
    <citation type="submission" date="2025-08" db="UniProtKB">
        <authorList>
            <consortium name="RefSeq"/>
        </authorList>
    </citation>
    <scope>IDENTIFICATION</scope>
    <source>
        <tissue evidence="4">Young leaves</tissue>
    </source>
</reference>
<dbReference type="AlphaFoldDB" id="A0A8B8ZUE3"/>
<dbReference type="PANTHER" id="PTHR45098">
    <property type="entry name" value="DNAJ DOMAIN CONTAINING PROTEIN, EXPRESSED"/>
    <property type="match status" value="1"/>
</dbReference>
<dbReference type="InterPro" id="IPR001623">
    <property type="entry name" value="DnaJ_domain"/>
</dbReference>
<feature type="compositionally biased region" description="Basic and acidic residues" evidence="1">
    <location>
        <begin position="100"/>
        <end position="135"/>
    </location>
</feature>
<evidence type="ECO:0000256" key="1">
    <source>
        <dbReference type="SAM" id="MobiDB-lite"/>
    </source>
</evidence>
<dbReference type="PROSITE" id="PS50076">
    <property type="entry name" value="DNAJ_2"/>
    <property type="match status" value="1"/>
</dbReference>
<dbReference type="CDD" id="cd06257">
    <property type="entry name" value="DnaJ"/>
    <property type="match status" value="1"/>
</dbReference>
<feature type="compositionally biased region" description="Basic and acidic residues" evidence="1">
    <location>
        <begin position="42"/>
        <end position="56"/>
    </location>
</feature>
<evidence type="ECO:0000259" key="2">
    <source>
        <dbReference type="PROSITE" id="PS50076"/>
    </source>
</evidence>
<sequence>MAGERDSGGAEEDDVDHYAVLGLPSGEEGASLTLKQIEKAYRDQSGLRHPDKRPDEPNATADFGRLRSSFELLKDEPKREFDARLRARRDLALRHSTLSAERRKLAADLDERERAAAAGGKEEVLDPAEQAKRREKKVATELKREFEQFQARMAAEKAAPTSTSASGNETEEENGGVAALDKERVLKVSWERELRDYSAVKLRELFDRFGGVEDVVMRTKG</sequence>
<accession>A0A8B8ZUE3</accession>
<dbReference type="SMART" id="SM00271">
    <property type="entry name" value="DnaJ"/>
    <property type="match status" value="1"/>
</dbReference>
<dbReference type="Proteomes" id="UP000228380">
    <property type="component" value="Unplaced"/>
</dbReference>
<dbReference type="GeneID" id="113462518"/>
<keyword evidence="3" id="KW-1185">Reference proteome</keyword>
<dbReference type="Pfam" id="PF00226">
    <property type="entry name" value="DnaJ"/>
    <property type="match status" value="1"/>
</dbReference>
<evidence type="ECO:0000313" key="3">
    <source>
        <dbReference type="Proteomes" id="UP000228380"/>
    </source>
</evidence>